<evidence type="ECO:0000256" key="8">
    <source>
        <dbReference type="ARBA" id="ARBA00022573"/>
    </source>
</evidence>
<evidence type="ECO:0000256" key="13">
    <source>
        <dbReference type="ARBA" id="ARBA00023136"/>
    </source>
</evidence>
<evidence type="ECO:0000256" key="5">
    <source>
        <dbReference type="ARBA" id="ARBA00013200"/>
    </source>
</evidence>
<comment type="similarity">
    <text evidence="4 19">Belongs to the CobS family.</text>
</comment>
<dbReference type="EC" id="2.7.8.26" evidence="5 19"/>
<keyword evidence="8 19" id="KW-0169">Cobalamin biosynthesis</keyword>
<keyword evidence="7 19" id="KW-1003">Cell membrane</keyword>
<feature type="transmembrane region" description="Helical" evidence="19">
    <location>
        <begin position="115"/>
        <end position="131"/>
    </location>
</feature>
<comment type="cofactor">
    <cofactor evidence="1 19">
        <name>Mg(2+)</name>
        <dbReference type="ChEBI" id="CHEBI:18420"/>
    </cofactor>
</comment>
<evidence type="ECO:0000256" key="6">
    <source>
        <dbReference type="ARBA" id="ARBA00015850"/>
    </source>
</evidence>
<evidence type="ECO:0000256" key="7">
    <source>
        <dbReference type="ARBA" id="ARBA00022475"/>
    </source>
</evidence>
<comment type="caution">
    <text evidence="20">The sequence shown here is derived from an EMBL/GenBank/DDBJ whole genome shotgun (WGS) entry which is preliminary data.</text>
</comment>
<evidence type="ECO:0000256" key="12">
    <source>
        <dbReference type="ARBA" id="ARBA00022989"/>
    </source>
</evidence>
<feature type="transmembrane region" description="Helical" evidence="19">
    <location>
        <begin position="40"/>
        <end position="60"/>
    </location>
</feature>
<sequence>MPHATRFELHDIWVAFSLLTRLPVPVDHARAGQRGALSSWAWPCVGAILGALAGAVAMVLSHAGLPAGVAAAAALAVLALLTGALHEDGLADCADGLGGGRDKAHSLDIMKDSRIGAFGAVALIVMLLARWSGIAAIPAEQVIAGLAVAGAGSRSVMALAMRLPNAREGGLSASTGRPGGAALLTSGALSLGLAVLCFGVTGFGILAGGLLAVPFLAYARHKLGGQTGDVLGATQILSELGMVLMLLALMAA</sequence>
<comment type="function">
    <text evidence="14 19">Joins adenosylcobinamide-GDP and alpha-ribazole to generate adenosylcobalamin (Ado-cobalamin). Also synthesizes adenosylcobalamin 5'-phosphate from adenosylcobinamide-GDP and alpha-ribazole 5'-phosphate.</text>
</comment>
<comment type="catalytic activity">
    <reaction evidence="18 19">
        <text>alpha-ribazole 5'-phosphate + adenosylcob(III)inamide-GDP = adenosylcob(III)alamin 5'-phosphate + GMP + H(+)</text>
        <dbReference type="Rhea" id="RHEA:23560"/>
        <dbReference type="ChEBI" id="CHEBI:15378"/>
        <dbReference type="ChEBI" id="CHEBI:57918"/>
        <dbReference type="ChEBI" id="CHEBI:58115"/>
        <dbReference type="ChEBI" id="CHEBI:60487"/>
        <dbReference type="ChEBI" id="CHEBI:60493"/>
        <dbReference type="EC" id="2.7.8.26"/>
    </reaction>
</comment>
<dbReference type="GO" id="GO:0051073">
    <property type="term" value="F:adenosylcobinamide-GDP ribazoletransferase activity"/>
    <property type="evidence" value="ECO:0007669"/>
    <property type="project" value="UniProtKB-UniRule"/>
</dbReference>
<protein>
    <recommendedName>
        <fullName evidence="6 19">Adenosylcobinamide-GDP ribazoletransferase</fullName>
        <ecNumber evidence="5 19">2.7.8.26</ecNumber>
    </recommendedName>
    <alternativeName>
        <fullName evidence="16 19">Cobalamin synthase</fullName>
    </alternativeName>
    <alternativeName>
        <fullName evidence="15 19">Cobalamin-5'-phosphate synthase</fullName>
    </alternativeName>
</protein>
<dbReference type="InterPro" id="IPR003805">
    <property type="entry name" value="CobS"/>
</dbReference>
<keyword evidence="12 19" id="KW-1133">Transmembrane helix</keyword>
<evidence type="ECO:0000256" key="14">
    <source>
        <dbReference type="ARBA" id="ARBA00025228"/>
    </source>
</evidence>
<evidence type="ECO:0000256" key="4">
    <source>
        <dbReference type="ARBA" id="ARBA00010561"/>
    </source>
</evidence>
<reference evidence="20 21" key="1">
    <citation type="submission" date="2020-08" db="EMBL/GenBank/DDBJ databases">
        <title>Genomic Encyclopedia of Type Strains, Phase IV (KMG-IV): sequencing the most valuable type-strain genomes for metagenomic binning, comparative biology and taxonomic classification.</title>
        <authorList>
            <person name="Goeker M."/>
        </authorList>
    </citation>
    <scope>NUCLEOTIDE SEQUENCE [LARGE SCALE GENOMIC DNA]</scope>
    <source>
        <strain evidence="20 21">DSM 103377</strain>
    </source>
</reference>
<accession>A0A840WLK7</accession>
<evidence type="ECO:0000256" key="3">
    <source>
        <dbReference type="ARBA" id="ARBA00004663"/>
    </source>
</evidence>
<feature type="transmembrane region" description="Helical" evidence="19">
    <location>
        <begin position="193"/>
        <end position="218"/>
    </location>
</feature>
<evidence type="ECO:0000256" key="11">
    <source>
        <dbReference type="ARBA" id="ARBA00022842"/>
    </source>
</evidence>
<dbReference type="GO" id="GO:0009236">
    <property type="term" value="P:cobalamin biosynthetic process"/>
    <property type="evidence" value="ECO:0007669"/>
    <property type="project" value="UniProtKB-UniRule"/>
</dbReference>
<name>A0A840WLK7_9RHOB</name>
<dbReference type="GO" id="GO:0008818">
    <property type="term" value="F:cobalamin 5'-phosphate synthase activity"/>
    <property type="evidence" value="ECO:0007669"/>
    <property type="project" value="UniProtKB-UniRule"/>
</dbReference>
<dbReference type="GO" id="GO:0005886">
    <property type="term" value="C:plasma membrane"/>
    <property type="evidence" value="ECO:0007669"/>
    <property type="project" value="UniProtKB-SubCell"/>
</dbReference>
<keyword evidence="10 19" id="KW-0812">Transmembrane</keyword>
<evidence type="ECO:0000256" key="15">
    <source>
        <dbReference type="ARBA" id="ARBA00032605"/>
    </source>
</evidence>
<proteinExistence type="inferred from homology"/>
<evidence type="ECO:0000256" key="9">
    <source>
        <dbReference type="ARBA" id="ARBA00022679"/>
    </source>
</evidence>
<evidence type="ECO:0000256" key="17">
    <source>
        <dbReference type="ARBA" id="ARBA00048623"/>
    </source>
</evidence>
<dbReference type="NCBIfam" id="TIGR00317">
    <property type="entry name" value="cobS"/>
    <property type="match status" value="1"/>
</dbReference>
<evidence type="ECO:0000256" key="1">
    <source>
        <dbReference type="ARBA" id="ARBA00001946"/>
    </source>
</evidence>
<dbReference type="RefSeq" id="WP_184010003.1">
    <property type="nucleotide sequence ID" value="NZ_JACIJS010000004.1"/>
</dbReference>
<dbReference type="Pfam" id="PF02654">
    <property type="entry name" value="CobS"/>
    <property type="match status" value="1"/>
</dbReference>
<keyword evidence="11 19" id="KW-0460">Magnesium</keyword>
<evidence type="ECO:0000256" key="19">
    <source>
        <dbReference type="HAMAP-Rule" id="MF_00719"/>
    </source>
</evidence>
<dbReference type="Proteomes" id="UP000553766">
    <property type="component" value="Unassembled WGS sequence"/>
</dbReference>
<evidence type="ECO:0000256" key="18">
    <source>
        <dbReference type="ARBA" id="ARBA00049504"/>
    </source>
</evidence>
<gene>
    <name evidence="19" type="primary">cobS</name>
    <name evidence="20" type="ORF">FHS89_001423</name>
</gene>
<dbReference type="HAMAP" id="MF_00719">
    <property type="entry name" value="CobS"/>
    <property type="match status" value="1"/>
</dbReference>
<dbReference type="PANTHER" id="PTHR34148">
    <property type="entry name" value="ADENOSYLCOBINAMIDE-GDP RIBAZOLETRANSFERASE"/>
    <property type="match status" value="1"/>
</dbReference>
<comment type="subcellular location">
    <subcellularLocation>
        <location evidence="2 19">Cell membrane</location>
        <topology evidence="2 19">Multi-pass membrane protein</topology>
    </subcellularLocation>
</comment>
<organism evidence="20 21">
    <name type="scientific">Rubricella aquisinus</name>
    <dbReference type="NCBI Taxonomy" id="2028108"/>
    <lineage>
        <taxon>Bacteria</taxon>
        <taxon>Pseudomonadati</taxon>
        <taxon>Pseudomonadota</taxon>
        <taxon>Alphaproteobacteria</taxon>
        <taxon>Rhodobacterales</taxon>
        <taxon>Paracoccaceae</taxon>
        <taxon>Rubricella</taxon>
    </lineage>
</organism>
<feature type="transmembrane region" description="Helical" evidence="19">
    <location>
        <begin position="67"/>
        <end position="85"/>
    </location>
</feature>
<evidence type="ECO:0000256" key="10">
    <source>
        <dbReference type="ARBA" id="ARBA00022692"/>
    </source>
</evidence>
<dbReference type="UniPathway" id="UPA00148">
    <property type="reaction ID" value="UER00238"/>
</dbReference>
<evidence type="ECO:0000256" key="16">
    <source>
        <dbReference type="ARBA" id="ARBA00032853"/>
    </source>
</evidence>
<evidence type="ECO:0000256" key="2">
    <source>
        <dbReference type="ARBA" id="ARBA00004651"/>
    </source>
</evidence>
<evidence type="ECO:0000313" key="21">
    <source>
        <dbReference type="Proteomes" id="UP000553766"/>
    </source>
</evidence>
<dbReference type="EMBL" id="JACIJS010000004">
    <property type="protein sequence ID" value="MBB5515411.1"/>
    <property type="molecule type" value="Genomic_DNA"/>
</dbReference>
<evidence type="ECO:0000313" key="20">
    <source>
        <dbReference type="EMBL" id="MBB5515411.1"/>
    </source>
</evidence>
<dbReference type="AlphaFoldDB" id="A0A840WLK7"/>
<keyword evidence="21" id="KW-1185">Reference proteome</keyword>
<keyword evidence="9 19" id="KW-0808">Transferase</keyword>
<dbReference type="PANTHER" id="PTHR34148:SF1">
    <property type="entry name" value="ADENOSYLCOBINAMIDE-GDP RIBAZOLETRANSFERASE"/>
    <property type="match status" value="1"/>
</dbReference>
<keyword evidence="13 19" id="KW-0472">Membrane</keyword>
<comment type="pathway">
    <text evidence="3 19">Cofactor biosynthesis; adenosylcobalamin biosynthesis; adenosylcobalamin from cob(II)yrinate a,c-diamide: step 7/7.</text>
</comment>
<comment type="catalytic activity">
    <reaction evidence="17 19">
        <text>alpha-ribazole + adenosylcob(III)inamide-GDP = adenosylcob(III)alamin + GMP + H(+)</text>
        <dbReference type="Rhea" id="RHEA:16049"/>
        <dbReference type="ChEBI" id="CHEBI:10329"/>
        <dbReference type="ChEBI" id="CHEBI:15378"/>
        <dbReference type="ChEBI" id="CHEBI:18408"/>
        <dbReference type="ChEBI" id="CHEBI:58115"/>
        <dbReference type="ChEBI" id="CHEBI:60487"/>
        <dbReference type="EC" id="2.7.8.26"/>
    </reaction>
</comment>